<dbReference type="EMBL" id="CP100390">
    <property type="protein sequence ID" value="UZE97517.1"/>
    <property type="molecule type" value="Genomic_DNA"/>
</dbReference>
<accession>A0ABY6N698</accession>
<dbReference type="InterPro" id="IPR008972">
    <property type="entry name" value="Cupredoxin"/>
</dbReference>
<dbReference type="PANTHER" id="PTHR36507:SF1">
    <property type="entry name" value="BLL1555 PROTEIN"/>
    <property type="match status" value="1"/>
</dbReference>
<gene>
    <name evidence="10" type="ORF">NKI27_07175</name>
</gene>
<keyword evidence="4" id="KW-0479">Metal-binding</keyword>
<dbReference type="PRINTS" id="PR00155">
    <property type="entry name" value="AMICYANIN"/>
</dbReference>
<evidence type="ECO:0000313" key="11">
    <source>
        <dbReference type="Proteomes" id="UP001163739"/>
    </source>
</evidence>
<evidence type="ECO:0000256" key="4">
    <source>
        <dbReference type="ARBA" id="ARBA00022723"/>
    </source>
</evidence>
<keyword evidence="6" id="KW-0249">Electron transport</keyword>
<dbReference type="InterPro" id="IPR000923">
    <property type="entry name" value="BlueCu_1"/>
</dbReference>
<keyword evidence="7" id="KW-0186">Copper</keyword>
<dbReference type="SUPFAM" id="SSF49503">
    <property type="entry name" value="Cupredoxins"/>
    <property type="match status" value="1"/>
</dbReference>
<evidence type="ECO:0000256" key="7">
    <source>
        <dbReference type="ARBA" id="ARBA00023008"/>
    </source>
</evidence>
<dbReference type="InterPro" id="IPR052721">
    <property type="entry name" value="ET_Amicyanin"/>
</dbReference>
<keyword evidence="8" id="KW-0732">Signal</keyword>
<name>A0ABY6N698_9ALTE</name>
<feature type="domain" description="Blue (type 1) copper" evidence="9">
    <location>
        <begin position="24"/>
        <end position="104"/>
    </location>
</feature>
<evidence type="ECO:0000259" key="9">
    <source>
        <dbReference type="Pfam" id="PF00127"/>
    </source>
</evidence>
<keyword evidence="3" id="KW-0813">Transport</keyword>
<evidence type="ECO:0000256" key="1">
    <source>
        <dbReference type="ARBA" id="ARBA00001935"/>
    </source>
</evidence>
<dbReference type="Pfam" id="PF00127">
    <property type="entry name" value="Copper-bind"/>
    <property type="match status" value="1"/>
</dbReference>
<reference evidence="10" key="1">
    <citation type="submission" date="2022-06" db="EMBL/GenBank/DDBJ databases">
        <title>Alkalimarinus sp. nov., isolated from gut of a Alitta virens.</title>
        <authorList>
            <person name="Yang A.I."/>
            <person name="Shin N.-R."/>
        </authorList>
    </citation>
    <scope>NUCLEOTIDE SEQUENCE</scope>
    <source>
        <strain evidence="10">A2M4</strain>
    </source>
</reference>
<comment type="cofactor">
    <cofactor evidence="1">
        <name>Cu cation</name>
        <dbReference type="ChEBI" id="CHEBI:23378"/>
    </cofactor>
</comment>
<keyword evidence="5" id="KW-0574">Periplasm</keyword>
<feature type="chain" id="PRO_5046015303" evidence="8">
    <location>
        <begin position="21"/>
        <end position="106"/>
    </location>
</feature>
<proteinExistence type="predicted"/>
<dbReference type="RefSeq" id="WP_265048990.1">
    <property type="nucleotide sequence ID" value="NZ_CP100390.1"/>
</dbReference>
<evidence type="ECO:0000256" key="3">
    <source>
        <dbReference type="ARBA" id="ARBA00022448"/>
    </source>
</evidence>
<feature type="signal peptide" evidence="8">
    <location>
        <begin position="1"/>
        <end position="20"/>
    </location>
</feature>
<sequence>MLSRFIMFFATFLLSVSVLASEVADVSIKKFEFIPKEITVKKGTKVRWTNNEKRQYHSVWFEERGDAESDYFFPEETYELEFNEVGTFPYRCGPHPKMLGVVIVTE</sequence>
<organism evidence="10 11">
    <name type="scientific">Alkalimarinus alittae</name>
    <dbReference type="NCBI Taxonomy" id="2961619"/>
    <lineage>
        <taxon>Bacteria</taxon>
        <taxon>Pseudomonadati</taxon>
        <taxon>Pseudomonadota</taxon>
        <taxon>Gammaproteobacteria</taxon>
        <taxon>Alteromonadales</taxon>
        <taxon>Alteromonadaceae</taxon>
        <taxon>Alkalimarinus</taxon>
    </lineage>
</organism>
<evidence type="ECO:0000256" key="5">
    <source>
        <dbReference type="ARBA" id="ARBA00022764"/>
    </source>
</evidence>
<dbReference type="InterPro" id="IPR002386">
    <property type="entry name" value="Amicyanin/Pseudoazurin"/>
</dbReference>
<comment type="subcellular location">
    <subcellularLocation>
        <location evidence="2">Periplasm</location>
    </subcellularLocation>
</comment>
<evidence type="ECO:0000256" key="2">
    <source>
        <dbReference type="ARBA" id="ARBA00004418"/>
    </source>
</evidence>
<evidence type="ECO:0000256" key="6">
    <source>
        <dbReference type="ARBA" id="ARBA00022982"/>
    </source>
</evidence>
<dbReference type="Proteomes" id="UP001163739">
    <property type="component" value="Chromosome"/>
</dbReference>
<keyword evidence="11" id="KW-1185">Reference proteome</keyword>
<dbReference type="PANTHER" id="PTHR36507">
    <property type="entry name" value="BLL1555 PROTEIN"/>
    <property type="match status" value="1"/>
</dbReference>
<dbReference type="Gene3D" id="2.60.40.420">
    <property type="entry name" value="Cupredoxins - blue copper proteins"/>
    <property type="match status" value="1"/>
</dbReference>
<protein>
    <submittedName>
        <fullName evidence="10">Plastocyanin/azurin family copper-binding protein</fullName>
    </submittedName>
</protein>
<evidence type="ECO:0000313" key="10">
    <source>
        <dbReference type="EMBL" id="UZE97517.1"/>
    </source>
</evidence>
<evidence type="ECO:0000256" key="8">
    <source>
        <dbReference type="SAM" id="SignalP"/>
    </source>
</evidence>